<feature type="domain" description="Histidine kinase" evidence="19">
    <location>
        <begin position="336"/>
        <end position="557"/>
    </location>
</feature>
<dbReference type="Pfam" id="PF01627">
    <property type="entry name" value="Hpt"/>
    <property type="match status" value="1"/>
</dbReference>
<evidence type="ECO:0000256" key="15">
    <source>
        <dbReference type="ARBA" id="ARBA00068150"/>
    </source>
</evidence>
<sequence length="847" mass="95576">MNVAEEVELLKRRIQREINARKQAEKLLEEKSLELYRANEELKHMNTSLETAVKERTDSLLLSEMQYRSLIQNLHSGVLLENEHRKIVLTNQIFCDLFDIPVNPDLLVGADCSQSAEQSKHAFEDPDGFVRRVDTLLQEKKLCIGEELKMNDGRILERDYIPIVAGDRYLGHLWRYEDITEQRKVQDIIRYSEEKYRGIIENMELGLIEVDNHDIIQKVYPRFSKLVGYAPEELVGKRAKEVLLPDDSFRRIIDEQNKHRLSGEPGVYEVPLRRKDGQIIWVIISGAPIIEPSGKVTGSIGIHLDISERKRTQEALEEARRIAEEARKAEKRFLANMSHEIRTPINGIIGMTHLLYDTELTVLQREYLDAISHSADLLLALVSDVLDISKIEAGEMQLTERPFNLPDLLNELTKTFKLRLRDKPVKIESLVDTQIQRTVMGDATMLRQILMNLIGNAVKFTEKGSVRVQVTLLDQLGDFLMTEVSVTDTGIGIAPQHLETIFESFKQADRDVKSKYGGTGLGLAIVKQLVNLHGGEIAVESALNQGATFTFTLPLKIAGDEDLSIVDEHGKIDSACLESKKILIVEDNPLNKKYVEGLLRKWKAEYDVADNGLEAIRLVEQHTYDLVLMDLMMPVMNGFETTVRLRSMKANPNAAIPIIALTATAFAKEQSEAIASGMNDCLSKPFTPDQLLQLLQRYLPTPETPAVKTGLLPDPFNEPADPSEPYTYSTALDVEQLEQFYGHDYSYAHMMFSLFMETTFPELGKIEEVIAAQDWKQLAALSHQFRPSLVMVGLTEVANTGKQFELLLKASPSDEQVPVAAAALGRIVAEKLPLIKQEFARLGKAIE</sequence>
<dbReference type="SUPFAM" id="SSF47226">
    <property type="entry name" value="Histidine-containing phosphotransfer domain, HPT domain"/>
    <property type="match status" value="1"/>
</dbReference>
<keyword evidence="5 17" id="KW-0597">Phosphoprotein</keyword>
<dbReference type="AlphaFoldDB" id="A0A1S2VKJ4"/>
<dbReference type="CDD" id="cd16922">
    <property type="entry name" value="HATPase_EvgS-ArcB-TorS-like"/>
    <property type="match status" value="1"/>
</dbReference>
<keyword evidence="18" id="KW-0175">Coiled coil</keyword>
<dbReference type="Gene3D" id="3.30.565.10">
    <property type="entry name" value="Histidine kinase-like ATPase, C-terminal domain"/>
    <property type="match status" value="1"/>
</dbReference>
<evidence type="ECO:0000256" key="18">
    <source>
        <dbReference type="SAM" id="Coils"/>
    </source>
</evidence>
<dbReference type="CDD" id="cd00082">
    <property type="entry name" value="HisKA"/>
    <property type="match status" value="1"/>
</dbReference>
<dbReference type="Pfam" id="PF08447">
    <property type="entry name" value="PAS_3"/>
    <property type="match status" value="1"/>
</dbReference>
<feature type="modified residue" description="4-aspartylphosphate" evidence="17">
    <location>
        <position position="630"/>
    </location>
</feature>
<dbReference type="PANTHER" id="PTHR45339">
    <property type="entry name" value="HYBRID SIGNAL TRANSDUCTION HISTIDINE KINASE J"/>
    <property type="match status" value="1"/>
</dbReference>
<evidence type="ECO:0000256" key="16">
    <source>
        <dbReference type="PROSITE-ProRule" id="PRU00110"/>
    </source>
</evidence>
<keyword evidence="7" id="KW-0812">Transmembrane</keyword>
<dbReference type="Pfam" id="PF00072">
    <property type="entry name" value="Response_reg"/>
    <property type="match status" value="1"/>
</dbReference>
<comment type="subcellular location">
    <subcellularLocation>
        <location evidence="2">Cell membrane</location>
        <topology evidence="2">Multi-pass membrane protein</topology>
    </subcellularLocation>
</comment>
<feature type="domain" description="Response regulatory" evidence="20">
    <location>
        <begin position="581"/>
        <end position="699"/>
    </location>
</feature>
<evidence type="ECO:0000256" key="6">
    <source>
        <dbReference type="ARBA" id="ARBA00022679"/>
    </source>
</evidence>
<dbReference type="PROSITE" id="PS50109">
    <property type="entry name" value="HIS_KIN"/>
    <property type="match status" value="1"/>
</dbReference>
<dbReference type="InterPro" id="IPR036890">
    <property type="entry name" value="HATPase_C_sf"/>
</dbReference>
<keyword evidence="13" id="KW-0472">Membrane</keyword>
<dbReference type="InterPro" id="IPR000014">
    <property type="entry name" value="PAS"/>
</dbReference>
<dbReference type="FunFam" id="3.30.565.10:FF:000010">
    <property type="entry name" value="Sensor histidine kinase RcsC"/>
    <property type="match status" value="1"/>
</dbReference>
<keyword evidence="11" id="KW-1133">Transmembrane helix</keyword>
<dbReference type="EC" id="2.7.13.3" evidence="3"/>
<dbReference type="CDD" id="cd00130">
    <property type="entry name" value="PAS"/>
    <property type="match status" value="1"/>
</dbReference>
<dbReference type="GO" id="GO:0005524">
    <property type="term" value="F:ATP binding"/>
    <property type="evidence" value="ECO:0007669"/>
    <property type="project" value="UniProtKB-KW"/>
</dbReference>
<keyword evidence="4" id="KW-1003">Cell membrane</keyword>
<dbReference type="InterPro" id="IPR036097">
    <property type="entry name" value="HisK_dim/P_sf"/>
</dbReference>
<evidence type="ECO:0000256" key="17">
    <source>
        <dbReference type="PROSITE-ProRule" id="PRU00169"/>
    </source>
</evidence>
<dbReference type="Proteomes" id="UP000181790">
    <property type="component" value="Unassembled WGS sequence"/>
</dbReference>
<protein>
    <recommendedName>
        <fullName evidence="15">Sensory/regulatory protein RpfC</fullName>
        <ecNumber evidence="3">2.7.13.3</ecNumber>
    </recommendedName>
</protein>
<dbReference type="InterPro" id="IPR011006">
    <property type="entry name" value="CheY-like_superfamily"/>
</dbReference>
<evidence type="ECO:0000256" key="4">
    <source>
        <dbReference type="ARBA" id="ARBA00022475"/>
    </source>
</evidence>
<evidence type="ECO:0000256" key="8">
    <source>
        <dbReference type="ARBA" id="ARBA00022741"/>
    </source>
</evidence>
<dbReference type="SMART" id="SM00086">
    <property type="entry name" value="PAC"/>
    <property type="match status" value="1"/>
</dbReference>
<dbReference type="InterPro" id="IPR003594">
    <property type="entry name" value="HATPase_dom"/>
</dbReference>
<dbReference type="PROSITE" id="PS50110">
    <property type="entry name" value="RESPONSE_REGULATORY"/>
    <property type="match status" value="1"/>
</dbReference>
<keyword evidence="12" id="KW-0902">Two-component regulatory system</keyword>
<evidence type="ECO:0000313" key="25">
    <source>
        <dbReference type="Proteomes" id="UP000181790"/>
    </source>
</evidence>
<evidence type="ECO:0000313" key="24">
    <source>
        <dbReference type="EMBL" id="OIN59281.1"/>
    </source>
</evidence>
<evidence type="ECO:0000256" key="5">
    <source>
        <dbReference type="ARBA" id="ARBA00022553"/>
    </source>
</evidence>
<dbReference type="SMART" id="SM00448">
    <property type="entry name" value="REC"/>
    <property type="match status" value="1"/>
</dbReference>
<evidence type="ECO:0000256" key="13">
    <source>
        <dbReference type="ARBA" id="ARBA00023136"/>
    </source>
</evidence>
<comment type="caution">
    <text evidence="24">The sequence shown here is derived from an EMBL/GenBank/DDBJ whole genome shotgun (WGS) entry which is preliminary data.</text>
</comment>
<dbReference type="Pfam" id="PF02518">
    <property type="entry name" value="HATPase_c"/>
    <property type="match status" value="1"/>
</dbReference>
<feature type="domain" description="HPt" evidence="23">
    <location>
        <begin position="744"/>
        <end position="847"/>
    </location>
</feature>
<evidence type="ECO:0000259" key="20">
    <source>
        <dbReference type="PROSITE" id="PS50110"/>
    </source>
</evidence>
<name>A0A1S2VKJ4_9BACT</name>
<evidence type="ECO:0000256" key="10">
    <source>
        <dbReference type="ARBA" id="ARBA00022840"/>
    </source>
</evidence>
<feature type="coiled-coil region" evidence="18">
    <location>
        <begin position="7"/>
        <end position="41"/>
    </location>
</feature>
<evidence type="ECO:0000259" key="19">
    <source>
        <dbReference type="PROSITE" id="PS50109"/>
    </source>
</evidence>
<dbReference type="PRINTS" id="PR00344">
    <property type="entry name" value="BCTRLSENSOR"/>
</dbReference>
<dbReference type="InterPro" id="IPR000700">
    <property type="entry name" value="PAS-assoc_C"/>
</dbReference>
<dbReference type="SMART" id="SM00091">
    <property type="entry name" value="PAS"/>
    <property type="match status" value="2"/>
</dbReference>
<feature type="domain" description="PAC" evidence="22">
    <location>
        <begin position="266"/>
        <end position="318"/>
    </location>
</feature>
<dbReference type="InterPro" id="IPR035965">
    <property type="entry name" value="PAS-like_dom_sf"/>
</dbReference>
<dbReference type="GO" id="GO:0005886">
    <property type="term" value="C:plasma membrane"/>
    <property type="evidence" value="ECO:0007669"/>
    <property type="project" value="UniProtKB-SubCell"/>
</dbReference>
<dbReference type="InterPro" id="IPR036641">
    <property type="entry name" value="HPT_dom_sf"/>
</dbReference>
<dbReference type="PROSITE" id="PS50894">
    <property type="entry name" value="HPT"/>
    <property type="match status" value="1"/>
</dbReference>
<dbReference type="SUPFAM" id="SSF47384">
    <property type="entry name" value="Homodimeric domain of signal transducing histidine kinase"/>
    <property type="match status" value="1"/>
</dbReference>
<dbReference type="InterPro" id="IPR001789">
    <property type="entry name" value="Sig_transdc_resp-reg_receiver"/>
</dbReference>
<evidence type="ECO:0000256" key="3">
    <source>
        <dbReference type="ARBA" id="ARBA00012438"/>
    </source>
</evidence>
<keyword evidence="10" id="KW-0067">ATP-binding</keyword>
<evidence type="ECO:0000256" key="14">
    <source>
        <dbReference type="ARBA" id="ARBA00064003"/>
    </source>
</evidence>
<dbReference type="SUPFAM" id="SSF55874">
    <property type="entry name" value="ATPase domain of HSP90 chaperone/DNA topoisomerase II/histidine kinase"/>
    <property type="match status" value="1"/>
</dbReference>
<dbReference type="EMBL" id="MORL01000004">
    <property type="protein sequence ID" value="OIN59281.1"/>
    <property type="molecule type" value="Genomic_DNA"/>
</dbReference>
<dbReference type="FunFam" id="1.10.287.130:FF:000002">
    <property type="entry name" value="Two-component osmosensing histidine kinase"/>
    <property type="match status" value="1"/>
</dbReference>
<dbReference type="GO" id="GO:0000155">
    <property type="term" value="F:phosphorelay sensor kinase activity"/>
    <property type="evidence" value="ECO:0007669"/>
    <property type="project" value="InterPro"/>
</dbReference>
<evidence type="ECO:0000256" key="7">
    <source>
        <dbReference type="ARBA" id="ARBA00022692"/>
    </source>
</evidence>
<proteinExistence type="predicted"/>
<comment type="subunit">
    <text evidence="14">At low DSF concentrations, interacts with RpfF.</text>
</comment>
<dbReference type="SMART" id="SM00387">
    <property type="entry name" value="HATPase_c"/>
    <property type="match status" value="1"/>
</dbReference>
<keyword evidence="8" id="KW-0547">Nucleotide-binding</keyword>
<keyword evidence="25" id="KW-1185">Reference proteome</keyword>
<dbReference type="InterPro" id="IPR013655">
    <property type="entry name" value="PAS_fold_3"/>
</dbReference>
<accession>A0A1S2VKJ4</accession>
<reference evidence="24 25" key="1">
    <citation type="submission" date="2016-10" db="EMBL/GenBank/DDBJ databases">
        <title>Arsenicibacter rosenii gen. nov., sp. nov., an efficient arsenic-methylating bacterium isolated from an arsenic-contaminated paddy soil.</title>
        <authorList>
            <person name="Huang K."/>
        </authorList>
    </citation>
    <scope>NUCLEOTIDE SEQUENCE [LARGE SCALE GENOMIC DNA]</scope>
    <source>
        <strain evidence="24 25">SM-1</strain>
    </source>
</reference>
<feature type="domain" description="PAS" evidence="21">
    <location>
        <begin position="192"/>
        <end position="247"/>
    </location>
</feature>
<evidence type="ECO:0000259" key="23">
    <source>
        <dbReference type="PROSITE" id="PS50894"/>
    </source>
</evidence>
<dbReference type="PANTHER" id="PTHR45339:SF1">
    <property type="entry name" value="HYBRID SIGNAL TRANSDUCTION HISTIDINE KINASE J"/>
    <property type="match status" value="1"/>
</dbReference>
<dbReference type="OrthoDB" id="9781208at2"/>
<dbReference type="SUPFAM" id="SSF52172">
    <property type="entry name" value="CheY-like"/>
    <property type="match status" value="1"/>
</dbReference>
<evidence type="ECO:0000259" key="21">
    <source>
        <dbReference type="PROSITE" id="PS50112"/>
    </source>
</evidence>
<evidence type="ECO:0000256" key="12">
    <source>
        <dbReference type="ARBA" id="ARBA00023012"/>
    </source>
</evidence>
<evidence type="ECO:0000256" key="1">
    <source>
        <dbReference type="ARBA" id="ARBA00000085"/>
    </source>
</evidence>
<evidence type="ECO:0000256" key="11">
    <source>
        <dbReference type="ARBA" id="ARBA00022989"/>
    </source>
</evidence>
<organism evidence="24 25">
    <name type="scientific">Arsenicibacter rosenii</name>
    <dbReference type="NCBI Taxonomy" id="1750698"/>
    <lineage>
        <taxon>Bacteria</taxon>
        <taxon>Pseudomonadati</taxon>
        <taxon>Bacteroidota</taxon>
        <taxon>Cytophagia</taxon>
        <taxon>Cytophagales</taxon>
        <taxon>Spirosomataceae</taxon>
        <taxon>Arsenicibacter</taxon>
    </lineage>
</organism>
<feature type="modified residue" description="Phosphohistidine" evidence="16">
    <location>
        <position position="783"/>
    </location>
</feature>
<dbReference type="InterPro" id="IPR005467">
    <property type="entry name" value="His_kinase_dom"/>
</dbReference>
<dbReference type="RefSeq" id="WP_071502963.1">
    <property type="nucleotide sequence ID" value="NZ_MORL01000004.1"/>
</dbReference>
<dbReference type="Gene3D" id="3.30.450.20">
    <property type="entry name" value="PAS domain"/>
    <property type="match status" value="2"/>
</dbReference>
<dbReference type="SUPFAM" id="SSF55785">
    <property type="entry name" value="PYP-like sensor domain (PAS domain)"/>
    <property type="match status" value="2"/>
</dbReference>
<dbReference type="CDD" id="cd17546">
    <property type="entry name" value="REC_hyHK_CKI1_RcsC-like"/>
    <property type="match status" value="1"/>
</dbReference>
<dbReference type="Gene3D" id="1.10.287.130">
    <property type="match status" value="1"/>
</dbReference>
<dbReference type="InterPro" id="IPR008207">
    <property type="entry name" value="Sig_transdc_His_kin_Hpt_dom"/>
</dbReference>
<comment type="catalytic activity">
    <reaction evidence="1">
        <text>ATP + protein L-histidine = ADP + protein N-phospho-L-histidine.</text>
        <dbReference type="EC" id="2.7.13.3"/>
    </reaction>
</comment>
<dbReference type="Gene3D" id="1.20.120.160">
    <property type="entry name" value="HPT domain"/>
    <property type="match status" value="1"/>
</dbReference>
<dbReference type="PROSITE" id="PS50113">
    <property type="entry name" value="PAC"/>
    <property type="match status" value="1"/>
</dbReference>
<dbReference type="NCBIfam" id="TIGR00229">
    <property type="entry name" value="sensory_box"/>
    <property type="match status" value="1"/>
</dbReference>
<evidence type="ECO:0000259" key="22">
    <source>
        <dbReference type="PROSITE" id="PS50113"/>
    </source>
</evidence>
<evidence type="ECO:0000256" key="9">
    <source>
        <dbReference type="ARBA" id="ARBA00022777"/>
    </source>
</evidence>
<dbReference type="InterPro" id="IPR003661">
    <property type="entry name" value="HisK_dim/P_dom"/>
</dbReference>
<dbReference type="Pfam" id="PF00512">
    <property type="entry name" value="HisKA"/>
    <property type="match status" value="1"/>
</dbReference>
<dbReference type="InterPro" id="IPR004358">
    <property type="entry name" value="Sig_transdc_His_kin-like_C"/>
</dbReference>
<keyword evidence="9" id="KW-0418">Kinase</keyword>
<feature type="coiled-coil region" evidence="18">
    <location>
        <begin position="309"/>
        <end position="336"/>
    </location>
</feature>
<dbReference type="InterPro" id="IPR001610">
    <property type="entry name" value="PAC"/>
</dbReference>
<dbReference type="SMART" id="SM00388">
    <property type="entry name" value="HisKA"/>
    <property type="match status" value="1"/>
</dbReference>
<gene>
    <name evidence="24" type="ORF">BLX24_09850</name>
</gene>
<dbReference type="PROSITE" id="PS50112">
    <property type="entry name" value="PAS"/>
    <property type="match status" value="1"/>
</dbReference>
<keyword evidence="6" id="KW-0808">Transferase</keyword>
<evidence type="ECO:0000256" key="2">
    <source>
        <dbReference type="ARBA" id="ARBA00004651"/>
    </source>
</evidence>
<dbReference type="Gene3D" id="3.40.50.2300">
    <property type="match status" value="1"/>
</dbReference>